<dbReference type="InterPro" id="IPR013174">
    <property type="entry name" value="DPM3"/>
</dbReference>
<comment type="subunit">
    <text evidence="7">Component of the dolichol-phosphate mannose (DPM) synthase complex.</text>
</comment>
<evidence type="ECO:0000256" key="1">
    <source>
        <dbReference type="ARBA" id="ARBA00004477"/>
    </source>
</evidence>
<comment type="pathway">
    <text evidence="7">Protein modification; protein glycosylation.</text>
</comment>
<dbReference type="GO" id="GO:0005789">
    <property type="term" value="C:endoplasmic reticulum membrane"/>
    <property type="evidence" value="ECO:0007669"/>
    <property type="project" value="UniProtKB-SubCell"/>
</dbReference>
<dbReference type="GO" id="GO:0006506">
    <property type="term" value="P:GPI anchor biosynthetic process"/>
    <property type="evidence" value="ECO:0007669"/>
    <property type="project" value="TreeGrafter"/>
</dbReference>
<evidence type="ECO:0000313" key="9">
    <source>
        <dbReference type="Proteomes" id="UP001162029"/>
    </source>
</evidence>
<evidence type="ECO:0000256" key="2">
    <source>
        <dbReference type="ARBA" id="ARBA00010430"/>
    </source>
</evidence>
<evidence type="ECO:0000256" key="7">
    <source>
        <dbReference type="RuleBase" id="RU365085"/>
    </source>
</evidence>
<evidence type="ECO:0000256" key="6">
    <source>
        <dbReference type="ARBA" id="ARBA00023136"/>
    </source>
</evidence>
<evidence type="ECO:0000256" key="3">
    <source>
        <dbReference type="ARBA" id="ARBA00022692"/>
    </source>
</evidence>
<keyword evidence="4 7" id="KW-0256">Endoplasmic reticulum</keyword>
<comment type="caution">
    <text evidence="8">The sequence shown here is derived from an EMBL/GenBank/DDBJ whole genome shotgun (WGS) entry which is preliminary data.</text>
</comment>
<feature type="transmembrane region" description="Helical" evidence="7">
    <location>
        <begin position="7"/>
        <end position="25"/>
    </location>
</feature>
<dbReference type="EMBL" id="CANTFM010000993">
    <property type="protein sequence ID" value="CAI5733287.1"/>
    <property type="molecule type" value="Genomic_DNA"/>
</dbReference>
<keyword evidence="5 7" id="KW-1133">Transmembrane helix</keyword>
<keyword evidence="9" id="KW-1185">Reference proteome</keyword>
<organism evidence="8 9">
    <name type="scientific">Peronospora destructor</name>
    <dbReference type="NCBI Taxonomy" id="86335"/>
    <lineage>
        <taxon>Eukaryota</taxon>
        <taxon>Sar</taxon>
        <taxon>Stramenopiles</taxon>
        <taxon>Oomycota</taxon>
        <taxon>Peronosporomycetes</taxon>
        <taxon>Peronosporales</taxon>
        <taxon>Peronosporaceae</taxon>
        <taxon>Peronospora</taxon>
    </lineage>
</organism>
<dbReference type="AlphaFoldDB" id="A0AAV0U9H5"/>
<reference evidence="8" key="1">
    <citation type="submission" date="2022-12" db="EMBL/GenBank/DDBJ databases">
        <authorList>
            <person name="Webb A."/>
        </authorList>
    </citation>
    <scope>NUCLEOTIDE SEQUENCE</scope>
    <source>
        <strain evidence="8">Pd1</strain>
    </source>
</reference>
<protein>
    <recommendedName>
        <fullName evidence="7">Dolichol-phosphate mannosyltransferase subunit 3</fullName>
    </recommendedName>
</protein>
<gene>
    <name evidence="8" type="ORF">PDE001_LOCUS5355</name>
</gene>
<comment type="subcellular location">
    <subcellularLocation>
        <location evidence="1 7">Endoplasmic reticulum membrane</location>
        <topology evidence="1 7">Multi-pass membrane protein</topology>
    </subcellularLocation>
</comment>
<keyword evidence="6 7" id="KW-0472">Membrane</keyword>
<evidence type="ECO:0000256" key="4">
    <source>
        <dbReference type="ARBA" id="ARBA00022824"/>
    </source>
</evidence>
<comment type="similarity">
    <text evidence="2 7">Belongs to the DPM3 family.</text>
</comment>
<name>A0AAV0U9H5_9STRA</name>
<dbReference type="PANTHER" id="PTHR16433">
    <property type="entry name" value="DOLICHOL-PHOSPHATE MANNOSYLTRANSFERASE SUBUNIT 3"/>
    <property type="match status" value="1"/>
</dbReference>
<sequence>MLKYQKWLSAFVVLVTLWLLLLWYVSDSVQDHSVLHVVKGLPVYAIGFFGVYSLVVIVLSVMAVEDFPEASKELDCNVIEAKADLVKKGFKF</sequence>
<evidence type="ECO:0000313" key="8">
    <source>
        <dbReference type="EMBL" id="CAI5733287.1"/>
    </source>
</evidence>
<dbReference type="PANTHER" id="PTHR16433:SF0">
    <property type="entry name" value="DOLICHOL-PHOSPHATE MANNOSYLTRANSFERASE SUBUNIT 3"/>
    <property type="match status" value="1"/>
</dbReference>
<dbReference type="Pfam" id="PF08285">
    <property type="entry name" value="DPM3"/>
    <property type="match status" value="1"/>
</dbReference>
<proteinExistence type="inferred from homology"/>
<comment type="function">
    <text evidence="7">Stabilizer subunit of the dolichol-phosphate mannose (DPM) synthase complex; tethers catalytic subunit to the ER.</text>
</comment>
<dbReference type="Proteomes" id="UP001162029">
    <property type="component" value="Unassembled WGS sequence"/>
</dbReference>
<feature type="transmembrane region" description="Helical" evidence="7">
    <location>
        <begin position="45"/>
        <end position="64"/>
    </location>
</feature>
<dbReference type="GO" id="GO:0033185">
    <property type="term" value="C:dolichol-phosphate-mannose synthase complex"/>
    <property type="evidence" value="ECO:0007669"/>
    <property type="project" value="TreeGrafter"/>
</dbReference>
<accession>A0AAV0U9H5</accession>
<keyword evidence="3 7" id="KW-0812">Transmembrane</keyword>
<evidence type="ECO:0000256" key="5">
    <source>
        <dbReference type="ARBA" id="ARBA00022989"/>
    </source>
</evidence>